<comment type="caution">
    <text evidence="2">The sequence shown here is derived from an EMBL/GenBank/DDBJ whole genome shotgun (WGS) entry which is preliminary data.</text>
</comment>
<feature type="compositionally biased region" description="Basic and acidic residues" evidence="1">
    <location>
        <begin position="52"/>
        <end position="67"/>
    </location>
</feature>
<evidence type="ECO:0000313" key="2">
    <source>
        <dbReference type="EMBL" id="GAA2635422.1"/>
    </source>
</evidence>
<evidence type="ECO:0000256" key="1">
    <source>
        <dbReference type="SAM" id="MobiDB-lite"/>
    </source>
</evidence>
<evidence type="ECO:0000313" key="3">
    <source>
        <dbReference type="Proteomes" id="UP001501509"/>
    </source>
</evidence>
<dbReference type="EMBL" id="BAAATD010000019">
    <property type="protein sequence ID" value="GAA2635422.1"/>
    <property type="molecule type" value="Genomic_DNA"/>
</dbReference>
<gene>
    <name evidence="2" type="ORF">GCM10010411_88030</name>
</gene>
<name>A0ABN3QUJ2_9ACTN</name>
<sequence length="85" mass="9064">MLASIGLALVEIGGIEEGVRFGERSIEAVKISKATYAMNRLAELGAALSEQRSPRSHELREGIRSTRLELASPRPSIAGTTTTPS</sequence>
<protein>
    <recommendedName>
        <fullName evidence="4">Tetratricopeptide repeat protein</fullName>
    </recommendedName>
</protein>
<proteinExistence type="predicted"/>
<feature type="region of interest" description="Disordered" evidence="1">
    <location>
        <begin position="48"/>
        <end position="85"/>
    </location>
</feature>
<dbReference type="Proteomes" id="UP001501509">
    <property type="component" value="Unassembled WGS sequence"/>
</dbReference>
<reference evidence="2 3" key="1">
    <citation type="journal article" date="2019" name="Int. J. Syst. Evol. Microbiol.">
        <title>The Global Catalogue of Microorganisms (GCM) 10K type strain sequencing project: providing services to taxonomists for standard genome sequencing and annotation.</title>
        <authorList>
            <consortium name="The Broad Institute Genomics Platform"/>
            <consortium name="The Broad Institute Genome Sequencing Center for Infectious Disease"/>
            <person name="Wu L."/>
            <person name="Ma J."/>
        </authorList>
    </citation>
    <scope>NUCLEOTIDE SEQUENCE [LARGE SCALE GENOMIC DNA]</scope>
    <source>
        <strain evidence="2 3">JCM 6833</strain>
    </source>
</reference>
<keyword evidence="3" id="KW-1185">Reference proteome</keyword>
<evidence type="ECO:0008006" key="4">
    <source>
        <dbReference type="Google" id="ProtNLM"/>
    </source>
</evidence>
<organism evidence="2 3">
    <name type="scientific">Actinomadura fulvescens</name>
    <dbReference type="NCBI Taxonomy" id="46160"/>
    <lineage>
        <taxon>Bacteria</taxon>
        <taxon>Bacillati</taxon>
        <taxon>Actinomycetota</taxon>
        <taxon>Actinomycetes</taxon>
        <taxon>Streptosporangiales</taxon>
        <taxon>Thermomonosporaceae</taxon>
        <taxon>Actinomadura</taxon>
    </lineage>
</organism>
<accession>A0ABN3QUJ2</accession>